<dbReference type="Pfam" id="PF00581">
    <property type="entry name" value="Rhodanese"/>
    <property type="match status" value="1"/>
</dbReference>
<dbReference type="SMART" id="SM00450">
    <property type="entry name" value="RHOD"/>
    <property type="match status" value="1"/>
</dbReference>
<dbReference type="Proteomes" id="UP001152321">
    <property type="component" value="Unassembled WGS sequence"/>
</dbReference>
<dbReference type="CDD" id="cd01520">
    <property type="entry name" value="RHOD_YbbB"/>
    <property type="match status" value="1"/>
</dbReference>
<accession>A0ABT6DHT4</accession>
<dbReference type="PANTHER" id="PTHR30401:SF0">
    <property type="entry name" value="TRNA 2-SELENOURIDINE SYNTHASE"/>
    <property type="match status" value="1"/>
</dbReference>
<dbReference type="NCBIfam" id="NF008751">
    <property type="entry name" value="PRK11784.1-3"/>
    <property type="match status" value="1"/>
</dbReference>
<dbReference type="SUPFAM" id="SSF52540">
    <property type="entry name" value="P-loop containing nucleoside triphosphate hydrolases"/>
    <property type="match status" value="1"/>
</dbReference>
<proteinExistence type="inferred from homology"/>
<feature type="domain" description="Rhodanese" evidence="2">
    <location>
        <begin position="14"/>
        <end position="137"/>
    </location>
</feature>
<dbReference type="InterPro" id="IPR017582">
    <property type="entry name" value="SelU"/>
</dbReference>
<organism evidence="3 4">
    <name type="scientific">Bdellovibrio svalbardensis</name>
    <dbReference type="NCBI Taxonomy" id="2972972"/>
    <lineage>
        <taxon>Bacteria</taxon>
        <taxon>Pseudomonadati</taxon>
        <taxon>Bdellovibrionota</taxon>
        <taxon>Bdellovibrionia</taxon>
        <taxon>Bdellovibrionales</taxon>
        <taxon>Pseudobdellovibrionaceae</taxon>
        <taxon>Bdellovibrio</taxon>
    </lineage>
</organism>
<dbReference type="InterPro" id="IPR027417">
    <property type="entry name" value="P-loop_NTPase"/>
</dbReference>
<dbReference type="PROSITE" id="PS50206">
    <property type="entry name" value="RHODANESE_3"/>
    <property type="match status" value="1"/>
</dbReference>
<dbReference type="SUPFAM" id="SSF52821">
    <property type="entry name" value="Rhodanese/Cell cycle control phosphatase"/>
    <property type="match status" value="1"/>
</dbReference>
<comment type="caution">
    <text evidence="3">The sequence shown here is derived from an EMBL/GenBank/DDBJ whole genome shotgun (WGS) entry which is preliminary data.</text>
</comment>
<dbReference type="HAMAP" id="MF_01622">
    <property type="entry name" value="tRNA_sel_U_synth"/>
    <property type="match status" value="1"/>
</dbReference>
<name>A0ABT6DHT4_9BACT</name>
<dbReference type="Pfam" id="PF26341">
    <property type="entry name" value="AAA_SelU"/>
    <property type="match status" value="1"/>
</dbReference>
<dbReference type="InterPro" id="IPR036873">
    <property type="entry name" value="Rhodanese-like_dom_sf"/>
</dbReference>
<protein>
    <submittedName>
        <fullName evidence="3">tRNA 2-selenouridine(34) synthase MnmH</fullName>
        <ecNumber evidence="3">2.5.1.-</ecNumber>
    </submittedName>
</protein>
<dbReference type="RefSeq" id="WP_277577510.1">
    <property type="nucleotide sequence ID" value="NZ_JANRMI010000002.1"/>
</dbReference>
<dbReference type="EC" id="2.5.1.-" evidence="3"/>
<dbReference type="Gene3D" id="3.40.250.10">
    <property type="entry name" value="Rhodanese-like domain"/>
    <property type="match status" value="1"/>
</dbReference>
<reference evidence="3" key="1">
    <citation type="submission" date="2022-08" db="EMBL/GenBank/DDBJ databases">
        <title>Novel Bdellovibrio Species Isolated from Svalbard: Designation Bdellovibrio svalbardensis.</title>
        <authorList>
            <person name="Mitchell R.J."/>
            <person name="Choi S.Y."/>
        </authorList>
    </citation>
    <scope>NUCLEOTIDE SEQUENCE</scope>
    <source>
        <strain evidence="3">PAP01</strain>
    </source>
</reference>
<evidence type="ECO:0000313" key="4">
    <source>
        <dbReference type="Proteomes" id="UP001152321"/>
    </source>
</evidence>
<gene>
    <name evidence="3" type="primary">mnmH</name>
    <name evidence="3" type="ORF">NWE73_06640</name>
</gene>
<dbReference type="NCBIfam" id="NF008750">
    <property type="entry name" value="PRK11784.1-2"/>
    <property type="match status" value="1"/>
</dbReference>
<dbReference type="GO" id="GO:0016740">
    <property type="term" value="F:transferase activity"/>
    <property type="evidence" value="ECO:0007669"/>
    <property type="project" value="UniProtKB-KW"/>
</dbReference>
<evidence type="ECO:0000313" key="3">
    <source>
        <dbReference type="EMBL" id="MDG0816032.1"/>
    </source>
</evidence>
<dbReference type="EMBL" id="JANRMI010000002">
    <property type="protein sequence ID" value="MDG0816032.1"/>
    <property type="molecule type" value="Genomic_DNA"/>
</dbReference>
<dbReference type="PANTHER" id="PTHR30401">
    <property type="entry name" value="TRNA 2-SELENOURIDINE SYNTHASE"/>
    <property type="match status" value="1"/>
</dbReference>
<dbReference type="InterPro" id="IPR001763">
    <property type="entry name" value="Rhodanese-like_dom"/>
</dbReference>
<dbReference type="NCBIfam" id="TIGR03167">
    <property type="entry name" value="tRNA_sel_U_synt"/>
    <property type="match status" value="1"/>
</dbReference>
<keyword evidence="1" id="KW-0711">Selenium</keyword>
<keyword evidence="4" id="KW-1185">Reference proteome</keyword>
<evidence type="ECO:0000256" key="1">
    <source>
        <dbReference type="ARBA" id="ARBA00023266"/>
    </source>
</evidence>
<dbReference type="InterPro" id="IPR058840">
    <property type="entry name" value="AAA_SelU"/>
</dbReference>
<sequence>MNNRIKPESFAELLLANTPLIDVRAPIEFQQGSLPGAVNLPILNDQERALIGTTYKQQGQEAAVKLGYELISGAVKESRVQLWAESIQANPQTVIYCFRGGKRSQITQQWLREIGIERPIIEGGYKAVRGFLISELERYSQTHSFRVLTGATGSGKTRFLQELKNEIGLVDLEKLAHHRGSAFGSMGVPQPSQIDFENQLSLKLIRLDRDFPKDFKPLIEDESRLIGACHLPGAFFESLRSSSVIWIDEPLDKRVDNIFKDYIVDSAIGLAVASIPRCAEEVEILKSEALRLFDRYKNAVKAITRKLGGLRAQEILVDLLAAETQFLESGELFANRIWIEKLISWYYDPMYSGSLEKRQSHVLFKGSYEACLGFCRDEVTVSRP</sequence>
<keyword evidence="3" id="KW-0808">Transferase</keyword>
<evidence type="ECO:0000259" key="2">
    <source>
        <dbReference type="PROSITE" id="PS50206"/>
    </source>
</evidence>